<accession>A0A060ZL02</accession>
<dbReference type="Pfam" id="PF01966">
    <property type="entry name" value="HD"/>
    <property type="match status" value="1"/>
</dbReference>
<keyword evidence="2" id="KW-0378">Hydrolase</keyword>
<evidence type="ECO:0000313" key="3">
    <source>
        <dbReference type="EMBL" id="MBP2066978.1"/>
    </source>
</evidence>
<dbReference type="GO" id="GO:0016787">
    <property type="term" value="F:hydrolase activity"/>
    <property type="evidence" value="ECO:0007669"/>
    <property type="project" value="UniProtKB-KW"/>
</dbReference>
<dbReference type="EMBL" id="JAGGLR010000028">
    <property type="protein sequence ID" value="MBP2066978.1"/>
    <property type="molecule type" value="Genomic_DNA"/>
</dbReference>
<evidence type="ECO:0000259" key="1">
    <source>
        <dbReference type="Pfam" id="PF01966"/>
    </source>
</evidence>
<name>A0A060ZL02_9ACTN</name>
<feature type="domain" description="HD" evidence="1">
    <location>
        <begin position="32"/>
        <end position="100"/>
    </location>
</feature>
<sequence length="108" mass="11474">MSGDGYSSAFPDTTLARAAHTYLLGIAATTLVNHSLRSYLFARAIGDHKGLRAGADYDDELLFLGCALHDIGLTEEGDGEQRFEVDGADLAARFLIENGLSAAKAEIV</sequence>
<reference evidence="2" key="1">
    <citation type="submission" date="2014-05" db="EMBL/GenBank/DDBJ databases">
        <authorList>
            <person name="Horn Fabian"/>
        </authorList>
    </citation>
    <scope>NUCLEOTIDE SEQUENCE</scope>
</reference>
<protein>
    <submittedName>
        <fullName evidence="3">HD superfamily phosphodiesterase</fullName>
    </submittedName>
    <submittedName>
        <fullName evidence="2">Metal-dependent phosphohydrolase HD sub domain-containing protein</fullName>
    </submittedName>
</protein>
<organism evidence="2">
    <name type="scientific">Streptomyces iranensis</name>
    <dbReference type="NCBI Taxonomy" id="576784"/>
    <lineage>
        <taxon>Bacteria</taxon>
        <taxon>Bacillati</taxon>
        <taxon>Actinomycetota</taxon>
        <taxon>Actinomycetes</taxon>
        <taxon>Kitasatosporales</taxon>
        <taxon>Streptomycetaceae</taxon>
        <taxon>Streptomyces</taxon>
        <taxon>Streptomyces violaceusniger group</taxon>
    </lineage>
</organism>
<dbReference type="AlphaFoldDB" id="A0A060ZL02"/>
<dbReference type="RefSeq" id="WP_052701146.1">
    <property type="nucleotide sequence ID" value="NZ_BAABDR010000098.1"/>
</dbReference>
<gene>
    <name evidence="3" type="ORF">J2Z30_008044</name>
    <name evidence="2" type="ORF">SIRAN760</name>
</gene>
<dbReference type="SUPFAM" id="SSF109604">
    <property type="entry name" value="HD-domain/PDEase-like"/>
    <property type="match status" value="1"/>
</dbReference>
<dbReference type="CDD" id="cd00077">
    <property type="entry name" value="HDc"/>
    <property type="match status" value="1"/>
</dbReference>
<dbReference type="PANTHER" id="PTHR35569:SF1">
    <property type="entry name" value="CYANAMIDE HYDRATASE DDI2-RELATED"/>
    <property type="match status" value="1"/>
</dbReference>
<dbReference type="EMBL" id="LK022848">
    <property type="protein sequence ID" value="CDR02413.1"/>
    <property type="molecule type" value="Genomic_DNA"/>
</dbReference>
<evidence type="ECO:0000313" key="2">
    <source>
        <dbReference type="EMBL" id="CDR02413.1"/>
    </source>
</evidence>
<dbReference type="Gene3D" id="1.10.3210.10">
    <property type="entry name" value="Hypothetical protein af1432"/>
    <property type="match status" value="1"/>
</dbReference>
<dbReference type="InterPro" id="IPR003607">
    <property type="entry name" value="HD/PDEase_dom"/>
</dbReference>
<reference evidence="3 4" key="2">
    <citation type="submission" date="2021-03" db="EMBL/GenBank/DDBJ databases">
        <title>Genomic Encyclopedia of Type Strains, Phase IV (KMG-IV): sequencing the most valuable type-strain genomes for metagenomic binning, comparative biology and taxonomic classification.</title>
        <authorList>
            <person name="Goeker M."/>
        </authorList>
    </citation>
    <scope>NUCLEOTIDE SEQUENCE [LARGE SCALE GENOMIC DNA]</scope>
    <source>
        <strain evidence="3 4">DSM 41954</strain>
    </source>
</reference>
<dbReference type="HOGENOM" id="CLU_2195469_0_0_11"/>
<keyword evidence="4" id="KW-1185">Reference proteome</keyword>
<dbReference type="Proteomes" id="UP000756710">
    <property type="component" value="Unassembled WGS sequence"/>
</dbReference>
<dbReference type="InterPro" id="IPR006674">
    <property type="entry name" value="HD_domain"/>
</dbReference>
<proteinExistence type="predicted"/>
<dbReference type="PANTHER" id="PTHR35569">
    <property type="entry name" value="CYANAMIDE HYDRATASE DDI2-RELATED"/>
    <property type="match status" value="1"/>
</dbReference>
<evidence type="ECO:0000313" key="4">
    <source>
        <dbReference type="Proteomes" id="UP000756710"/>
    </source>
</evidence>